<dbReference type="SMART" id="SM00741">
    <property type="entry name" value="SapB"/>
    <property type="match status" value="1"/>
</dbReference>
<comment type="caution">
    <text evidence="5">The sequence shown here is derived from an EMBL/GenBank/DDBJ whole genome shotgun (WGS) entry which is preliminary data.</text>
</comment>
<dbReference type="InterPro" id="IPR008139">
    <property type="entry name" value="SaposinB_dom"/>
</dbReference>
<reference evidence="5" key="1">
    <citation type="submission" date="2022-07" db="EMBL/GenBank/DDBJ databases">
        <authorList>
            <person name="Trinca V."/>
            <person name="Uliana J.V.C."/>
            <person name="Torres T.T."/>
            <person name="Ward R.J."/>
            <person name="Monesi N."/>
        </authorList>
    </citation>
    <scope>NUCLEOTIDE SEQUENCE</scope>
    <source>
        <strain evidence="5">HSMRA1968</strain>
        <tissue evidence="5">Whole embryos</tissue>
    </source>
</reference>
<evidence type="ECO:0000256" key="1">
    <source>
        <dbReference type="ARBA" id="ARBA00023157"/>
    </source>
</evidence>
<dbReference type="EMBL" id="WJQU01000001">
    <property type="protein sequence ID" value="KAJ6649696.1"/>
    <property type="molecule type" value="Genomic_DNA"/>
</dbReference>
<evidence type="ECO:0000256" key="2">
    <source>
        <dbReference type="ARBA" id="ARBA00023180"/>
    </source>
</evidence>
<dbReference type="AlphaFoldDB" id="A0A9Q0NHH3"/>
<evidence type="ECO:0000256" key="3">
    <source>
        <dbReference type="SAM" id="SignalP"/>
    </source>
</evidence>
<dbReference type="InterPro" id="IPR008138">
    <property type="entry name" value="SapB_2"/>
</dbReference>
<dbReference type="GO" id="GO:0006629">
    <property type="term" value="P:lipid metabolic process"/>
    <property type="evidence" value="ECO:0007669"/>
    <property type="project" value="InterPro"/>
</dbReference>
<dbReference type="Gene3D" id="1.10.225.10">
    <property type="entry name" value="Saposin-like"/>
    <property type="match status" value="1"/>
</dbReference>
<gene>
    <name evidence="5" type="primary">PSAP_1</name>
    <name evidence="5" type="ORF">Bhyg_04935</name>
</gene>
<evidence type="ECO:0000259" key="4">
    <source>
        <dbReference type="PROSITE" id="PS50015"/>
    </source>
</evidence>
<keyword evidence="2" id="KW-0325">Glycoprotein</keyword>
<dbReference type="InterPro" id="IPR011001">
    <property type="entry name" value="Saposin-like"/>
</dbReference>
<feature type="chain" id="PRO_5040176687" evidence="3">
    <location>
        <begin position="19"/>
        <end position="99"/>
    </location>
</feature>
<feature type="domain" description="Saposin B-type" evidence="4">
    <location>
        <begin position="20"/>
        <end position="99"/>
    </location>
</feature>
<dbReference type="PANTHER" id="PTHR11480">
    <property type="entry name" value="SAPOSIN-RELATED"/>
    <property type="match status" value="1"/>
</dbReference>
<protein>
    <submittedName>
        <fullName evidence="5">Saposin-C</fullName>
    </submittedName>
</protein>
<evidence type="ECO:0000313" key="6">
    <source>
        <dbReference type="Proteomes" id="UP001151699"/>
    </source>
</evidence>
<dbReference type="Pfam" id="PF05184">
    <property type="entry name" value="SapB_1"/>
    <property type="match status" value="1"/>
</dbReference>
<accession>A0A9Q0NHH3</accession>
<dbReference type="Pfam" id="PF03489">
    <property type="entry name" value="SapB_2"/>
    <property type="match status" value="1"/>
</dbReference>
<keyword evidence="1" id="KW-1015">Disulfide bond</keyword>
<dbReference type="PANTHER" id="PTHR11480:SF3">
    <property type="entry name" value="BCDNA.GH08312"/>
    <property type="match status" value="1"/>
</dbReference>
<name>A0A9Q0NHH3_9DIPT</name>
<feature type="signal peptide" evidence="3">
    <location>
        <begin position="1"/>
        <end position="18"/>
    </location>
</feature>
<dbReference type="OrthoDB" id="69496at2759"/>
<dbReference type="Proteomes" id="UP001151699">
    <property type="component" value="Chromosome A"/>
</dbReference>
<sequence>MNSKLMLILVICFIAVHAQNTLECDFCTDAIKRFVNSLPKERSESEVQEAVNKACDDIPEFAAQLCKDFMGKHGPEIVQGIMNNEQPETICERMDICTQ</sequence>
<organism evidence="5 6">
    <name type="scientific">Pseudolycoriella hygida</name>
    <dbReference type="NCBI Taxonomy" id="35572"/>
    <lineage>
        <taxon>Eukaryota</taxon>
        <taxon>Metazoa</taxon>
        <taxon>Ecdysozoa</taxon>
        <taxon>Arthropoda</taxon>
        <taxon>Hexapoda</taxon>
        <taxon>Insecta</taxon>
        <taxon>Pterygota</taxon>
        <taxon>Neoptera</taxon>
        <taxon>Endopterygota</taxon>
        <taxon>Diptera</taxon>
        <taxon>Nematocera</taxon>
        <taxon>Sciaroidea</taxon>
        <taxon>Sciaridae</taxon>
        <taxon>Pseudolycoriella</taxon>
    </lineage>
</organism>
<keyword evidence="6" id="KW-1185">Reference proteome</keyword>
<dbReference type="PROSITE" id="PS50015">
    <property type="entry name" value="SAP_B"/>
    <property type="match status" value="1"/>
</dbReference>
<dbReference type="InterPro" id="IPR051428">
    <property type="entry name" value="Sphingo_Act-Surfact_Prot"/>
</dbReference>
<dbReference type="SUPFAM" id="SSF47862">
    <property type="entry name" value="Saposin"/>
    <property type="match status" value="1"/>
</dbReference>
<proteinExistence type="predicted"/>
<keyword evidence="3" id="KW-0732">Signal</keyword>
<dbReference type="InterPro" id="IPR007856">
    <property type="entry name" value="SapB_1"/>
</dbReference>
<evidence type="ECO:0000313" key="5">
    <source>
        <dbReference type="EMBL" id="KAJ6649696.1"/>
    </source>
</evidence>